<dbReference type="EMBL" id="LR797312">
    <property type="protein sequence ID" value="CAB4202883.1"/>
    <property type="molecule type" value="Genomic_DNA"/>
</dbReference>
<proteinExistence type="predicted"/>
<organism evidence="2">
    <name type="scientific">uncultured Caudovirales phage</name>
    <dbReference type="NCBI Taxonomy" id="2100421"/>
    <lineage>
        <taxon>Viruses</taxon>
        <taxon>Duplodnaviria</taxon>
        <taxon>Heunggongvirae</taxon>
        <taxon>Uroviricota</taxon>
        <taxon>Caudoviricetes</taxon>
        <taxon>Peduoviridae</taxon>
        <taxon>Maltschvirus</taxon>
        <taxon>Maltschvirus maltsch</taxon>
    </lineage>
</organism>
<gene>
    <name evidence="1" type="ORF">UFOVP1376_47</name>
    <name evidence="2" type="ORF">UFOVP1623_16</name>
</gene>
<evidence type="ECO:0000313" key="1">
    <source>
        <dbReference type="EMBL" id="CAB4202883.1"/>
    </source>
</evidence>
<name>A0A6J5SYJ7_9CAUD</name>
<evidence type="ECO:0000313" key="2">
    <source>
        <dbReference type="EMBL" id="CAB4220682.1"/>
    </source>
</evidence>
<sequence>MTRNREYDDEDDRREAIRQKREAFEGCKCGNPDLPGYCPGWRRCPMHGENEPKEEC</sequence>
<protein>
    <submittedName>
        <fullName evidence="2">Uncharacterized protein</fullName>
    </submittedName>
</protein>
<accession>A0A6J5SYJ7</accession>
<dbReference type="EMBL" id="LR797491">
    <property type="protein sequence ID" value="CAB4220682.1"/>
    <property type="molecule type" value="Genomic_DNA"/>
</dbReference>
<reference evidence="2" key="1">
    <citation type="submission" date="2020-05" db="EMBL/GenBank/DDBJ databases">
        <authorList>
            <person name="Chiriac C."/>
            <person name="Salcher M."/>
            <person name="Ghai R."/>
            <person name="Kavagutti S V."/>
        </authorList>
    </citation>
    <scope>NUCLEOTIDE SEQUENCE</scope>
</reference>